<name>A0A1E3RNI8_MYCFV</name>
<keyword evidence="5" id="KW-1185">Reference proteome</keyword>
<feature type="DNA-binding region" description="H-T-H motif" evidence="2">
    <location>
        <begin position="48"/>
        <end position="67"/>
    </location>
</feature>
<evidence type="ECO:0000313" key="4">
    <source>
        <dbReference type="EMBL" id="ODQ91411.1"/>
    </source>
</evidence>
<keyword evidence="1 2" id="KW-0238">DNA-binding</keyword>
<dbReference type="SUPFAM" id="SSF46689">
    <property type="entry name" value="Homeodomain-like"/>
    <property type="match status" value="1"/>
</dbReference>
<dbReference type="InterPro" id="IPR009057">
    <property type="entry name" value="Homeodomain-like_sf"/>
</dbReference>
<dbReference type="STRING" id="1776.BHQ18_04715"/>
<dbReference type="InterPro" id="IPR050109">
    <property type="entry name" value="HTH-type_TetR-like_transc_reg"/>
</dbReference>
<proteinExistence type="predicted"/>
<evidence type="ECO:0000259" key="3">
    <source>
        <dbReference type="PROSITE" id="PS50977"/>
    </source>
</evidence>
<gene>
    <name evidence="4" type="ORF">BHQ18_04715</name>
</gene>
<dbReference type="PANTHER" id="PTHR30055">
    <property type="entry name" value="HTH-TYPE TRANSCRIPTIONAL REGULATOR RUTR"/>
    <property type="match status" value="1"/>
</dbReference>
<dbReference type="PANTHER" id="PTHR30055:SF153">
    <property type="entry name" value="HTH-TYPE TRANSCRIPTIONAL REPRESSOR RV3405C"/>
    <property type="match status" value="1"/>
</dbReference>
<dbReference type="GO" id="GO:0003700">
    <property type="term" value="F:DNA-binding transcription factor activity"/>
    <property type="evidence" value="ECO:0007669"/>
    <property type="project" value="TreeGrafter"/>
</dbReference>
<dbReference type="PROSITE" id="PS50977">
    <property type="entry name" value="HTH_TETR_2"/>
    <property type="match status" value="1"/>
</dbReference>
<dbReference type="Gene3D" id="1.10.357.10">
    <property type="entry name" value="Tetracycline Repressor, domain 2"/>
    <property type="match status" value="1"/>
</dbReference>
<dbReference type="AlphaFoldDB" id="A0A1E3RNI8"/>
<dbReference type="PRINTS" id="PR00455">
    <property type="entry name" value="HTHTETR"/>
</dbReference>
<dbReference type="Pfam" id="PF00440">
    <property type="entry name" value="TetR_N"/>
    <property type="match status" value="1"/>
</dbReference>
<protein>
    <submittedName>
        <fullName evidence="4">TetR family transcriptional regulator</fullName>
    </submittedName>
</protein>
<feature type="domain" description="HTH tetR-type" evidence="3">
    <location>
        <begin position="25"/>
        <end position="85"/>
    </location>
</feature>
<reference evidence="5" key="1">
    <citation type="submission" date="2016-09" db="EMBL/GenBank/DDBJ databases">
        <authorList>
            <person name="Greninger A.L."/>
            <person name="Jerome K.R."/>
            <person name="Mcnair B."/>
            <person name="Wallis C."/>
            <person name="Fang F."/>
        </authorList>
    </citation>
    <scope>NUCLEOTIDE SEQUENCE [LARGE SCALE GENOMIC DNA]</scope>
    <source>
        <strain evidence="5">M6</strain>
    </source>
</reference>
<dbReference type="InterPro" id="IPR001647">
    <property type="entry name" value="HTH_TetR"/>
</dbReference>
<evidence type="ECO:0000313" key="5">
    <source>
        <dbReference type="Proteomes" id="UP000094053"/>
    </source>
</evidence>
<evidence type="ECO:0000256" key="2">
    <source>
        <dbReference type="PROSITE-ProRule" id="PRU00335"/>
    </source>
</evidence>
<dbReference type="Proteomes" id="UP000094053">
    <property type="component" value="Unassembled WGS sequence"/>
</dbReference>
<evidence type="ECO:0000256" key="1">
    <source>
        <dbReference type="ARBA" id="ARBA00023125"/>
    </source>
</evidence>
<dbReference type="EMBL" id="MIHA01000003">
    <property type="protein sequence ID" value="ODQ91411.1"/>
    <property type="molecule type" value="Genomic_DNA"/>
</dbReference>
<comment type="caution">
    <text evidence="4">The sequence shown here is derived from an EMBL/GenBank/DDBJ whole genome shotgun (WGS) entry which is preliminary data.</text>
</comment>
<sequence>MAGVSTRASAGRVASWGADAPVGEEQARERLLDAAEACFVDFGPGRTRMSDIAKRAGVHRRTVYDYFPTKDALVAASFVRAIDAVLEASESCWQMDEPFLDQLCNAMLIGLRDARNSPTMSLLIGADDLGRTFRAAEGSEVWSDRLAKALGGRLQAAIAAGEVRDDLTAETMAHWVTRIAFSLAAEPGRSEDGGDAGLIRAFVPACLAPRRIGTPVDRANSPT</sequence>
<accession>A0A1E3RNI8</accession>
<dbReference type="OrthoDB" id="3472818at2"/>
<organism evidence="4 5">
    <name type="scientific">Mycolicibacterium flavescens</name>
    <name type="common">Mycobacterium flavescens</name>
    <dbReference type="NCBI Taxonomy" id="1776"/>
    <lineage>
        <taxon>Bacteria</taxon>
        <taxon>Bacillati</taxon>
        <taxon>Actinomycetota</taxon>
        <taxon>Actinomycetes</taxon>
        <taxon>Mycobacteriales</taxon>
        <taxon>Mycobacteriaceae</taxon>
        <taxon>Mycolicibacterium</taxon>
    </lineage>
</organism>
<dbReference type="RefSeq" id="WP_069412434.1">
    <property type="nucleotide sequence ID" value="NZ_JACKUL010000008.1"/>
</dbReference>
<dbReference type="GO" id="GO:0000976">
    <property type="term" value="F:transcription cis-regulatory region binding"/>
    <property type="evidence" value="ECO:0007669"/>
    <property type="project" value="TreeGrafter"/>
</dbReference>